<evidence type="ECO:0000313" key="3">
    <source>
        <dbReference type="Proteomes" id="UP000006790"/>
    </source>
</evidence>
<comment type="similarity">
    <text evidence="1">Belongs to the AIM24 family.</text>
</comment>
<organism evidence="2 3">
    <name type="scientific">Eremothecium cymbalariae (strain CBS 270.75 / DBVPG 7215 / KCTC 17166 / NRRL Y-17582)</name>
    <name type="common">Yeast</name>
    <dbReference type="NCBI Taxonomy" id="931890"/>
    <lineage>
        <taxon>Eukaryota</taxon>
        <taxon>Fungi</taxon>
        <taxon>Dikarya</taxon>
        <taxon>Ascomycota</taxon>
        <taxon>Saccharomycotina</taxon>
        <taxon>Saccharomycetes</taxon>
        <taxon>Saccharomycetales</taxon>
        <taxon>Saccharomycetaceae</taxon>
        <taxon>Eremothecium</taxon>
    </lineage>
</organism>
<gene>
    <name evidence="2" type="ordered locus">Ecym_3199</name>
</gene>
<keyword evidence="3" id="KW-1185">Reference proteome</keyword>
<sequence length="258" mass="28876">MKRWFASSSHILTDLSKFVVRKTGTGSGPFVEFPDFQLLQGSLLLRIPSSSTVFSKLEQVGVFNVPPETALPFMNCEKLPNGFTKLITGAAPVNLICHTRASSNNLKVLEVDDYGKGWKLMKPASQVIFYSGDLSFNEGKLLGRGLVALMTQGPLHELKLNGGEEMLIAPESIVGYFDCKIEKLEKLDNSIAISQIVKKYGTMYLGKFYDQLLYLMSRVIRKDKLYFKVRGPGIMLLQSHYALGSQSYSRDEILRSMK</sequence>
<dbReference type="AlphaFoldDB" id="G8JRC9"/>
<dbReference type="SUPFAM" id="SSF51219">
    <property type="entry name" value="TRAP-like"/>
    <property type="match status" value="1"/>
</dbReference>
<dbReference type="EMBL" id="CP002499">
    <property type="protein sequence ID" value="AET38698.1"/>
    <property type="molecule type" value="Genomic_DNA"/>
</dbReference>
<accession>G8JRC9</accession>
<dbReference type="InterPro" id="IPR016031">
    <property type="entry name" value="Trp_RNA-bd_attenuator-like_dom"/>
</dbReference>
<dbReference type="GeneID" id="11468768"/>
<dbReference type="OMA" id="DSEEINC"/>
<dbReference type="Pfam" id="PF01987">
    <property type="entry name" value="AIM24"/>
    <property type="match status" value="1"/>
</dbReference>
<dbReference type="InterPro" id="IPR002838">
    <property type="entry name" value="AIM24"/>
</dbReference>
<dbReference type="InParanoid" id="G8JRC9"/>
<dbReference type="OrthoDB" id="5295771at2759"/>
<dbReference type="HOGENOM" id="CLU_1069488_0_0_1"/>
<keyword evidence="1" id="KW-0496">Mitochondrion</keyword>
<protein>
    <recommendedName>
        <fullName evidence="1">Altered inheritance of mitochondria protein 24, mitochondrial</fullName>
    </recommendedName>
</protein>
<dbReference type="RefSeq" id="XP_003645515.1">
    <property type="nucleotide sequence ID" value="XM_003645467.1"/>
</dbReference>
<evidence type="ECO:0000256" key="1">
    <source>
        <dbReference type="RuleBase" id="RU363045"/>
    </source>
</evidence>
<dbReference type="Proteomes" id="UP000006790">
    <property type="component" value="Chromosome 3"/>
</dbReference>
<proteinExistence type="inferred from homology"/>
<dbReference type="Gene3D" id="3.60.160.10">
    <property type="entry name" value="Mitochondrial biogenesis AIM24"/>
    <property type="match status" value="1"/>
</dbReference>
<reference evidence="3" key="1">
    <citation type="journal article" date="2012" name="G3 (Bethesda)">
        <title>Pichia sorbitophila, an interspecies yeast hybrid reveals early steps of genome resolution following polyploidization.</title>
        <authorList>
            <person name="Leh Louis V."/>
            <person name="Despons L."/>
            <person name="Friedrich A."/>
            <person name="Martin T."/>
            <person name="Durrens P."/>
            <person name="Casaregola S."/>
            <person name="Neuveglise C."/>
            <person name="Fairhead C."/>
            <person name="Marck C."/>
            <person name="Cruz J.A."/>
            <person name="Straub M.L."/>
            <person name="Kugler V."/>
            <person name="Sacerdot C."/>
            <person name="Uzunov Z."/>
            <person name="Thierry A."/>
            <person name="Weiss S."/>
            <person name="Bleykasten C."/>
            <person name="De Montigny J."/>
            <person name="Jacques N."/>
            <person name="Jung P."/>
            <person name="Lemaire M."/>
            <person name="Mallet S."/>
            <person name="Morel G."/>
            <person name="Richard G.F."/>
            <person name="Sarkar A."/>
            <person name="Savel G."/>
            <person name="Schacherer J."/>
            <person name="Seret M.L."/>
            <person name="Talla E."/>
            <person name="Samson G."/>
            <person name="Jubin C."/>
            <person name="Poulain J."/>
            <person name="Vacherie B."/>
            <person name="Barbe V."/>
            <person name="Pelletier E."/>
            <person name="Sherman D.J."/>
            <person name="Westhof E."/>
            <person name="Weissenbach J."/>
            <person name="Baret P.V."/>
            <person name="Wincker P."/>
            <person name="Gaillardin C."/>
            <person name="Dujon B."/>
            <person name="Souciet J.L."/>
        </authorList>
    </citation>
    <scope>NUCLEOTIDE SEQUENCE [LARGE SCALE GENOMIC DNA]</scope>
    <source>
        <strain evidence="3">CBS 270.75 / DBVPG 7215 / KCTC 17166 / NRRL Y-17582</strain>
    </source>
</reference>
<name>G8JRC9_ERECY</name>
<dbReference type="eggNOG" id="ENOG502RZF6">
    <property type="taxonomic scope" value="Eukaryota"/>
</dbReference>
<dbReference type="InterPro" id="IPR036983">
    <property type="entry name" value="AIM24_sf"/>
</dbReference>
<comment type="subcellular location">
    <subcellularLocation>
        <location evidence="1">Mitochondrion</location>
    </subcellularLocation>
</comment>
<dbReference type="GO" id="GO:0005739">
    <property type="term" value="C:mitochondrion"/>
    <property type="evidence" value="ECO:0007669"/>
    <property type="project" value="UniProtKB-SubCell"/>
</dbReference>
<evidence type="ECO:0000313" key="2">
    <source>
        <dbReference type="EMBL" id="AET38698.1"/>
    </source>
</evidence>
<dbReference type="KEGG" id="erc:Ecym_3199"/>